<dbReference type="InterPro" id="IPR044587">
    <property type="entry name" value="HSP21-like"/>
</dbReference>
<dbReference type="AlphaFoldDB" id="A0AA35V839"/>
<dbReference type="InterPro" id="IPR002068">
    <property type="entry name" value="A-crystallin/Hsp20_dom"/>
</dbReference>
<dbReference type="Proteomes" id="UP001158598">
    <property type="component" value="Chromosome"/>
</dbReference>
<dbReference type="SUPFAM" id="SSF49764">
    <property type="entry name" value="HSP20-like chaperones"/>
    <property type="match status" value="1"/>
</dbReference>
<dbReference type="Pfam" id="PF00011">
    <property type="entry name" value="HSP20"/>
    <property type="match status" value="1"/>
</dbReference>
<dbReference type="PANTHER" id="PTHR46733:SF4">
    <property type="entry name" value="HEAT SHOCK PROTEIN 21, CHLOROPLASTIC"/>
    <property type="match status" value="1"/>
</dbReference>
<accession>A0AA35V839</accession>
<feature type="domain" description="SHSP" evidence="4">
    <location>
        <begin position="55"/>
        <end position="167"/>
    </location>
</feature>
<dbReference type="Gene3D" id="2.60.40.790">
    <property type="match status" value="1"/>
</dbReference>
<dbReference type="GO" id="GO:0009408">
    <property type="term" value="P:response to heat"/>
    <property type="evidence" value="ECO:0007669"/>
    <property type="project" value="InterPro"/>
</dbReference>
<comment type="similarity">
    <text evidence="2 3">Belongs to the small heat shock protein (HSP20) family.</text>
</comment>
<reference evidence="5" key="1">
    <citation type="submission" date="2023-03" db="EMBL/GenBank/DDBJ databases">
        <authorList>
            <person name="Pearce D."/>
        </authorList>
    </citation>
    <scope>NUCLEOTIDE SEQUENCE</scope>
    <source>
        <strain evidence="5">Mc</strain>
    </source>
</reference>
<dbReference type="EMBL" id="OX458332">
    <property type="protein sequence ID" value="CAI8872741.1"/>
    <property type="molecule type" value="Genomic_DNA"/>
</dbReference>
<proteinExistence type="inferred from homology"/>
<sequence>MTTLNELKHGLEEAWESLAEGWHRLRERAAGALTRFKPGASVPAVPRRQEDFYLASPTWALLAGDVYEDDRKVVIRLEVPGMEKEDFNLELRGDLLIVQGEKRLERETSEGRYRVLQCAYGHFHRVIPLPAEVVADRVQASYRNGVLKIELPKAAARLPRSIEIPVR</sequence>
<evidence type="ECO:0000256" key="3">
    <source>
        <dbReference type="RuleBase" id="RU003616"/>
    </source>
</evidence>
<evidence type="ECO:0000313" key="6">
    <source>
        <dbReference type="Proteomes" id="UP001158598"/>
    </source>
</evidence>
<dbReference type="PANTHER" id="PTHR46733">
    <property type="entry name" value="26.5 KDA HEAT SHOCK PROTEIN, MITOCHONDRIAL"/>
    <property type="match status" value="1"/>
</dbReference>
<name>A0AA35V839_METCP</name>
<keyword evidence="1" id="KW-0346">Stress response</keyword>
<dbReference type="CDD" id="cd06464">
    <property type="entry name" value="ACD_sHsps-like"/>
    <property type="match status" value="1"/>
</dbReference>
<gene>
    <name evidence="5" type="ORF">MCNOR_2905</name>
</gene>
<evidence type="ECO:0000256" key="2">
    <source>
        <dbReference type="PROSITE-ProRule" id="PRU00285"/>
    </source>
</evidence>
<dbReference type="InterPro" id="IPR008978">
    <property type="entry name" value="HSP20-like_chaperone"/>
</dbReference>
<evidence type="ECO:0000259" key="4">
    <source>
        <dbReference type="PROSITE" id="PS01031"/>
    </source>
</evidence>
<dbReference type="PROSITE" id="PS01031">
    <property type="entry name" value="SHSP"/>
    <property type="match status" value="1"/>
</dbReference>
<protein>
    <submittedName>
        <fullName evidence="5">HSP20 family protein</fullName>
    </submittedName>
</protein>
<dbReference type="RefSeq" id="WP_026045932.1">
    <property type="nucleotide sequence ID" value="NZ_DAIONT010000004.1"/>
</dbReference>
<evidence type="ECO:0000313" key="5">
    <source>
        <dbReference type="EMBL" id="CAI8872741.1"/>
    </source>
</evidence>
<evidence type="ECO:0000256" key="1">
    <source>
        <dbReference type="ARBA" id="ARBA00023016"/>
    </source>
</evidence>
<organism evidence="5 6">
    <name type="scientific">Methylococcus capsulatus</name>
    <dbReference type="NCBI Taxonomy" id="414"/>
    <lineage>
        <taxon>Bacteria</taxon>
        <taxon>Pseudomonadati</taxon>
        <taxon>Pseudomonadota</taxon>
        <taxon>Gammaproteobacteria</taxon>
        <taxon>Methylococcales</taxon>
        <taxon>Methylococcaceae</taxon>
        <taxon>Methylococcus</taxon>
    </lineage>
</organism>